<feature type="transmembrane region" description="Helical" evidence="10">
    <location>
        <begin position="54"/>
        <end position="72"/>
    </location>
</feature>
<evidence type="ECO:0000256" key="7">
    <source>
        <dbReference type="ARBA" id="ARBA00023294"/>
    </source>
</evidence>
<comment type="subcellular location">
    <subcellularLocation>
        <location evidence="1">Endoplasmic reticulum membrane</location>
        <topology evidence="1">Multi-pass membrane protein</topology>
    </subcellularLocation>
</comment>
<organism evidence="11 12">
    <name type="scientific">Chenopodium quinoa</name>
    <name type="common">Quinoa</name>
    <dbReference type="NCBI Taxonomy" id="63459"/>
    <lineage>
        <taxon>Eukaryota</taxon>
        <taxon>Viridiplantae</taxon>
        <taxon>Streptophyta</taxon>
        <taxon>Embryophyta</taxon>
        <taxon>Tracheophyta</taxon>
        <taxon>Spermatophyta</taxon>
        <taxon>Magnoliopsida</taxon>
        <taxon>eudicotyledons</taxon>
        <taxon>Gunneridae</taxon>
        <taxon>Pentapetalae</taxon>
        <taxon>Caryophyllales</taxon>
        <taxon>Chenopodiaceae</taxon>
        <taxon>Chenopodioideae</taxon>
        <taxon>Atripliceae</taxon>
        <taxon>Chenopodium</taxon>
    </lineage>
</organism>
<dbReference type="GO" id="GO:0080162">
    <property type="term" value="P:endoplasmic reticulum to cytosol auxin transport"/>
    <property type="evidence" value="ECO:0007669"/>
    <property type="project" value="InterPro"/>
</dbReference>
<dbReference type="Proteomes" id="UP000596660">
    <property type="component" value="Unplaced"/>
</dbReference>
<evidence type="ECO:0000256" key="10">
    <source>
        <dbReference type="SAM" id="Phobius"/>
    </source>
</evidence>
<dbReference type="Gramene" id="AUR62003733-RA">
    <property type="protein sequence ID" value="AUR62003733-RA:cds"/>
    <property type="gene ID" value="AUR62003733"/>
</dbReference>
<accession>A0A803KXH4</accession>
<evidence type="ECO:0000313" key="12">
    <source>
        <dbReference type="Proteomes" id="UP000596660"/>
    </source>
</evidence>
<keyword evidence="7" id="KW-0927">Auxin signaling pathway</keyword>
<feature type="transmembrane region" description="Helical" evidence="10">
    <location>
        <begin position="319"/>
        <end position="339"/>
    </location>
</feature>
<dbReference type="AlphaFoldDB" id="A0A803KXH4"/>
<evidence type="ECO:0000256" key="9">
    <source>
        <dbReference type="ARBA" id="ARBA00025752"/>
    </source>
</evidence>
<dbReference type="OMA" id="PAICKEN"/>
<keyword evidence="12" id="KW-1185">Reference proteome</keyword>
<evidence type="ECO:0000256" key="4">
    <source>
        <dbReference type="ARBA" id="ARBA00022824"/>
    </source>
</evidence>
<evidence type="ECO:0000313" key="11">
    <source>
        <dbReference type="EnsemblPlants" id="AUR62003733-RA:cds"/>
    </source>
</evidence>
<keyword evidence="3 10" id="KW-0812">Transmembrane</keyword>
<name>A0A803KXH4_CHEQI</name>
<keyword evidence="4" id="KW-0256">Endoplasmic reticulum</keyword>
<dbReference type="InterPro" id="IPR045033">
    <property type="entry name" value="PILS1/3/4/5/7"/>
</dbReference>
<evidence type="ECO:0000256" key="5">
    <source>
        <dbReference type="ARBA" id="ARBA00022989"/>
    </source>
</evidence>
<evidence type="ECO:0000256" key="1">
    <source>
        <dbReference type="ARBA" id="ARBA00004477"/>
    </source>
</evidence>
<dbReference type="GO" id="GO:0005789">
    <property type="term" value="C:endoplasmic reticulum membrane"/>
    <property type="evidence" value="ECO:0007669"/>
    <property type="project" value="UniProtKB-SubCell"/>
</dbReference>
<comment type="similarity">
    <text evidence="9">Belongs to the auxin efflux carrier (TC 2.A.69.2) family.</text>
</comment>
<sequence>MVHAVKLSATGIFKVTMSSMPILQVLIISGLGAFLATGYCNLLNADARRSLNKIVYVVFTPALMFASLAKTVTLQDIISWWFMPVNVGLTFLIGGIFGWIAVKILKPGLHLEGLIIASCSAANLGTLVLIVLPAICHEDGSPFGDDHAACSSIGLSYASFSMALGGFYIWTYTFHLVKSSSIKFKALIAAVEEAARDPNKDIEADVKTQLLNGKNEGYDAHIHPASPKKESELHLQKIVEFLHQILQEIMAPPTIGAVIGLTFGAVTWFRDLVIGDGAPLRVIQDCLKLLGDGTIPCTTLVLGGNLIQGLRSSKVKPSVIMGILFVKYLLLPVIGIGVVKAADCFGFLPPDPLYSFVLMLQFTMPPAMSIGQSSILETYNLASYCTMAQLFDVGQEECAVIFLWTYLFAALALTFWSTIFMWILS</sequence>
<evidence type="ECO:0000256" key="6">
    <source>
        <dbReference type="ARBA" id="ARBA00023136"/>
    </source>
</evidence>
<feature type="transmembrane region" description="Helical" evidence="10">
    <location>
        <begin position="114"/>
        <end position="135"/>
    </location>
</feature>
<dbReference type="GO" id="GO:0009734">
    <property type="term" value="P:auxin-activated signaling pathway"/>
    <property type="evidence" value="ECO:0007669"/>
    <property type="project" value="UniProtKB-KW"/>
</dbReference>
<reference evidence="11" key="1">
    <citation type="journal article" date="2017" name="Nature">
        <title>The genome of Chenopodium quinoa.</title>
        <authorList>
            <person name="Jarvis D.E."/>
            <person name="Ho Y.S."/>
            <person name="Lightfoot D.J."/>
            <person name="Schmoeckel S.M."/>
            <person name="Li B."/>
            <person name="Borm T.J.A."/>
            <person name="Ohyanagi H."/>
            <person name="Mineta K."/>
            <person name="Michell C.T."/>
            <person name="Saber N."/>
            <person name="Kharbatia N.M."/>
            <person name="Rupper R.R."/>
            <person name="Sharp A.R."/>
            <person name="Dally N."/>
            <person name="Boughton B.A."/>
            <person name="Woo Y.H."/>
            <person name="Gao G."/>
            <person name="Schijlen E.G.W.M."/>
            <person name="Guo X."/>
            <person name="Momin A.A."/>
            <person name="Negrao S."/>
            <person name="Al-Babili S."/>
            <person name="Gehring C."/>
            <person name="Roessner U."/>
            <person name="Jung C."/>
            <person name="Murphy K."/>
            <person name="Arold S.T."/>
            <person name="Gojobori T."/>
            <person name="van der Linden C.G."/>
            <person name="van Loo E.N."/>
            <person name="Jellen E.N."/>
            <person name="Maughan P.J."/>
            <person name="Tester M."/>
        </authorList>
    </citation>
    <scope>NUCLEOTIDE SEQUENCE [LARGE SCALE GENOMIC DNA]</scope>
    <source>
        <strain evidence="11">cv. PI 614886</strain>
    </source>
</reference>
<reference evidence="11" key="2">
    <citation type="submission" date="2021-03" db="UniProtKB">
        <authorList>
            <consortium name="EnsemblPlants"/>
        </authorList>
    </citation>
    <scope>IDENTIFICATION</scope>
</reference>
<evidence type="ECO:0000256" key="8">
    <source>
        <dbReference type="ARBA" id="ARBA00025100"/>
    </source>
</evidence>
<dbReference type="PANTHER" id="PTHR31651:SF3">
    <property type="entry name" value="PROTEIN PIN-LIKES 7"/>
    <property type="match status" value="1"/>
</dbReference>
<proteinExistence type="inferred from homology"/>
<feature type="transmembrane region" description="Helical" evidence="10">
    <location>
        <begin position="401"/>
        <end position="424"/>
    </location>
</feature>
<keyword evidence="5 10" id="KW-1133">Transmembrane helix</keyword>
<dbReference type="EnsemblPlants" id="AUR62003733-RA">
    <property type="protein sequence ID" value="AUR62003733-RA:cds"/>
    <property type="gene ID" value="AUR62003733"/>
</dbReference>
<keyword evidence="6 10" id="KW-0472">Membrane</keyword>
<dbReference type="Pfam" id="PF03547">
    <property type="entry name" value="Mem_trans"/>
    <property type="match status" value="1"/>
</dbReference>
<comment type="function">
    <text evidence="8">Involved in cellular auxin homeostasis by regulating auxin metabolism. Regulates intracellular auxin accumulation at the endoplasmic reticulum and thus auxin availability for nuclear auxin signaling.</text>
</comment>
<keyword evidence="2" id="KW-0813">Transport</keyword>
<dbReference type="PANTHER" id="PTHR31651">
    <property type="match status" value="1"/>
</dbReference>
<evidence type="ECO:0000256" key="2">
    <source>
        <dbReference type="ARBA" id="ARBA00022448"/>
    </source>
</evidence>
<dbReference type="InterPro" id="IPR004776">
    <property type="entry name" value="Mem_transp_PIN-like"/>
</dbReference>
<protein>
    <submittedName>
        <fullName evidence="11">Uncharacterized protein</fullName>
    </submittedName>
</protein>
<evidence type="ECO:0000256" key="3">
    <source>
        <dbReference type="ARBA" id="ARBA00022692"/>
    </source>
</evidence>
<feature type="transmembrane region" description="Helical" evidence="10">
    <location>
        <begin position="155"/>
        <end position="177"/>
    </location>
</feature>
<feature type="transmembrane region" description="Helical" evidence="10">
    <location>
        <begin position="22"/>
        <end position="42"/>
    </location>
</feature>
<feature type="transmembrane region" description="Helical" evidence="10">
    <location>
        <begin position="78"/>
        <end position="102"/>
    </location>
</feature>